<keyword evidence="5" id="KW-1185">Reference proteome</keyword>
<protein>
    <recommendedName>
        <fullName evidence="3">Sulfotransferase domain-containing protein</fullName>
    </recommendedName>
</protein>
<dbReference type="EMBL" id="JABFTP020000062">
    <property type="protein sequence ID" value="KAL3272508.1"/>
    <property type="molecule type" value="Genomic_DNA"/>
</dbReference>
<dbReference type="InterPro" id="IPR027417">
    <property type="entry name" value="P-loop_NTPase"/>
</dbReference>
<dbReference type="Pfam" id="PF00685">
    <property type="entry name" value="Sulfotransfer_1"/>
    <property type="match status" value="1"/>
</dbReference>
<evidence type="ECO:0000313" key="5">
    <source>
        <dbReference type="Proteomes" id="UP001516400"/>
    </source>
</evidence>
<comment type="caution">
    <text evidence="4">The sequence shown here is derived from an EMBL/GenBank/DDBJ whole genome shotgun (WGS) entry which is preliminary data.</text>
</comment>
<dbReference type="Gene3D" id="3.40.50.300">
    <property type="entry name" value="P-loop containing nucleotide triphosphate hydrolases"/>
    <property type="match status" value="1"/>
</dbReference>
<evidence type="ECO:0000313" key="4">
    <source>
        <dbReference type="EMBL" id="KAL3272508.1"/>
    </source>
</evidence>
<accession>A0ABD2N142</accession>
<dbReference type="GO" id="GO:0016740">
    <property type="term" value="F:transferase activity"/>
    <property type="evidence" value="ECO:0007669"/>
    <property type="project" value="UniProtKB-KW"/>
</dbReference>
<evidence type="ECO:0000256" key="1">
    <source>
        <dbReference type="ARBA" id="ARBA00005771"/>
    </source>
</evidence>
<reference evidence="4 5" key="1">
    <citation type="journal article" date="2021" name="BMC Biol.">
        <title>Horizontally acquired antibacterial genes associated with adaptive radiation of ladybird beetles.</title>
        <authorList>
            <person name="Li H.S."/>
            <person name="Tang X.F."/>
            <person name="Huang Y.H."/>
            <person name="Xu Z.Y."/>
            <person name="Chen M.L."/>
            <person name="Du X.Y."/>
            <person name="Qiu B.Y."/>
            <person name="Chen P.T."/>
            <person name="Zhang W."/>
            <person name="Slipinski A."/>
            <person name="Escalona H.E."/>
            <person name="Waterhouse R.M."/>
            <person name="Zwick A."/>
            <person name="Pang H."/>
        </authorList>
    </citation>
    <scope>NUCLEOTIDE SEQUENCE [LARGE SCALE GENOMIC DNA]</scope>
    <source>
        <strain evidence="4">SYSU2018</strain>
    </source>
</reference>
<name>A0ABD2N142_9CUCU</name>
<dbReference type="PANTHER" id="PTHR11783">
    <property type="entry name" value="SULFOTRANSFERASE SULT"/>
    <property type="match status" value="1"/>
</dbReference>
<organism evidence="4 5">
    <name type="scientific">Cryptolaemus montrouzieri</name>
    <dbReference type="NCBI Taxonomy" id="559131"/>
    <lineage>
        <taxon>Eukaryota</taxon>
        <taxon>Metazoa</taxon>
        <taxon>Ecdysozoa</taxon>
        <taxon>Arthropoda</taxon>
        <taxon>Hexapoda</taxon>
        <taxon>Insecta</taxon>
        <taxon>Pterygota</taxon>
        <taxon>Neoptera</taxon>
        <taxon>Endopterygota</taxon>
        <taxon>Coleoptera</taxon>
        <taxon>Polyphaga</taxon>
        <taxon>Cucujiformia</taxon>
        <taxon>Coccinelloidea</taxon>
        <taxon>Coccinellidae</taxon>
        <taxon>Scymninae</taxon>
        <taxon>Scymnini</taxon>
        <taxon>Cryptolaemus</taxon>
    </lineage>
</organism>
<dbReference type="SUPFAM" id="SSF52540">
    <property type="entry name" value="P-loop containing nucleoside triphosphate hydrolases"/>
    <property type="match status" value="1"/>
</dbReference>
<comment type="similarity">
    <text evidence="1">Belongs to the sulfotransferase 1 family.</text>
</comment>
<sequence>MENTCEIQKEENLPEIVDVEVNLDNELKYYFRGQKDGFVQVGPKKWLYPMKYKKLAQKYIDFEVRPDDVWISGIPRSGTTVTQELAWLLKNNLDFEGAKKDISYRVPFFEMSMVFNDKASRIRLLSHPKDGDILKKTDMCLPYLNSLKENRLIKTHLPLELLPPDLLEKGCKVIYVCRHPKDVAVSYFFLQKNSWNVDFQGDFAKYWNYFRNGNCMFGPYFEHVKQAFEKKELKNVLFVFYEDLRKDLTAFIKKVAEFLERPITESEVNSLKEHLDFNNFQKNSALEKLNEGSKNKFVRKGKVGGWRDHFTEEMAKEADEWIEENTKKIGFEYPS</sequence>
<evidence type="ECO:0000256" key="2">
    <source>
        <dbReference type="ARBA" id="ARBA00022679"/>
    </source>
</evidence>
<feature type="domain" description="Sulfotransferase" evidence="3">
    <location>
        <begin position="66"/>
        <end position="329"/>
    </location>
</feature>
<dbReference type="InterPro" id="IPR000863">
    <property type="entry name" value="Sulfotransferase_dom"/>
</dbReference>
<evidence type="ECO:0000259" key="3">
    <source>
        <dbReference type="Pfam" id="PF00685"/>
    </source>
</evidence>
<dbReference type="AlphaFoldDB" id="A0ABD2N142"/>
<gene>
    <name evidence="4" type="ORF">HHI36_013984</name>
</gene>
<keyword evidence="2" id="KW-0808">Transferase</keyword>
<proteinExistence type="inferred from homology"/>
<dbReference type="Proteomes" id="UP001516400">
    <property type="component" value="Unassembled WGS sequence"/>
</dbReference>